<dbReference type="PANTHER" id="PTHR33542:SF5">
    <property type="entry name" value="FERROCHELATASE CHE1"/>
    <property type="match status" value="1"/>
</dbReference>
<evidence type="ECO:0000256" key="2">
    <source>
        <dbReference type="ARBA" id="ARBA00023239"/>
    </source>
</evidence>
<proteinExistence type="predicted"/>
<organism evidence="3 4">
    <name type="scientific">Kitasatospora purpeofusca</name>
    <dbReference type="NCBI Taxonomy" id="67352"/>
    <lineage>
        <taxon>Bacteria</taxon>
        <taxon>Bacillati</taxon>
        <taxon>Actinomycetota</taxon>
        <taxon>Actinomycetes</taxon>
        <taxon>Kitasatosporales</taxon>
        <taxon>Streptomycetaceae</taxon>
        <taxon>Kitasatospora</taxon>
    </lineage>
</organism>
<evidence type="ECO:0000313" key="3">
    <source>
        <dbReference type="EMBL" id="WUQ82540.1"/>
    </source>
</evidence>
<keyword evidence="2" id="KW-0456">Lyase</keyword>
<keyword evidence="1" id="KW-0479">Metal-binding</keyword>
<dbReference type="RefSeq" id="WP_328953594.1">
    <property type="nucleotide sequence ID" value="NZ_CP108110.1"/>
</dbReference>
<dbReference type="CDD" id="cd03416">
    <property type="entry name" value="CbiX_SirB_N"/>
    <property type="match status" value="1"/>
</dbReference>
<gene>
    <name evidence="3" type="ORF">OHA16_05830</name>
</gene>
<accession>A0ABZ1TUC6</accession>
<dbReference type="Pfam" id="PF01903">
    <property type="entry name" value="CbiX"/>
    <property type="match status" value="2"/>
</dbReference>
<dbReference type="Gene3D" id="3.40.50.1400">
    <property type="match status" value="2"/>
</dbReference>
<dbReference type="Proteomes" id="UP001432222">
    <property type="component" value="Chromosome"/>
</dbReference>
<reference evidence="3" key="1">
    <citation type="submission" date="2022-10" db="EMBL/GenBank/DDBJ databases">
        <title>The complete genomes of actinobacterial strains from the NBC collection.</title>
        <authorList>
            <person name="Joergensen T.S."/>
            <person name="Alvarez Arevalo M."/>
            <person name="Sterndorff E.B."/>
            <person name="Faurdal D."/>
            <person name="Vuksanovic O."/>
            <person name="Mourched A.-S."/>
            <person name="Charusanti P."/>
            <person name="Shaw S."/>
            <person name="Blin K."/>
            <person name="Weber T."/>
        </authorList>
    </citation>
    <scope>NUCLEOTIDE SEQUENCE</scope>
    <source>
        <strain evidence="3">NBC_00222</strain>
    </source>
</reference>
<dbReference type="EMBL" id="CP108110">
    <property type="protein sequence ID" value="WUQ82540.1"/>
    <property type="molecule type" value="Genomic_DNA"/>
</dbReference>
<dbReference type="InterPro" id="IPR050963">
    <property type="entry name" value="Sirohydro_Cobaltochel/CbiX"/>
</dbReference>
<protein>
    <submittedName>
        <fullName evidence="3">Sirohydrochlorin chelatase</fullName>
    </submittedName>
</protein>
<dbReference type="PANTHER" id="PTHR33542">
    <property type="entry name" value="SIROHYDROCHLORIN FERROCHELATASE, CHLOROPLASTIC"/>
    <property type="match status" value="1"/>
</dbReference>
<dbReference type="SUPFAM" id="SSF53800">
    <property type="entry name" value="Chelatase"/>
    <property type="match status" value="1"/>
</dbReference>
<keyword evidence="4" id="KW-1185">Reference proteome</keyword>
<dbReference type="CDD" id="cd03414">
    <property type="entry name" value="CbiX_SirB_C"/>
    <property type="match status" value="1"/>
</dbReference>
<evidence type="ECO:0000256" key="1">
    <source>
        <dbReference type="ARBA" id="ARBA00022723"/>
    </source>
</evidence>
<dbReference type="InterPro" id="IPR002762">
    <property type="entry name" value="CbiX-like"/>
</dbReference>
<sequence length="263" mass="26077">MGLTGAGLTGAGLAGAGLAGARRPSAGSRPVLLAVAHGSRSAAGVAANRALLHRVRALRPDLDVRCCFLDLARPALPEALAALDGRAAVLVPLLLGGGYHLRADLPGALAAAGLTRLPLARALGPHPLLAAALADRLAATGRPAGAGPVVLAAAGSSDPAANADTARTAELLADRLGDGSPVVPAYLSAARPTPREAVAALHAAGHRHVAVATHLLAPGFFADRAAATGARWTSAPLGTHEALARLVALRHDEARVASLAAAR</sequence>
<evidence type="ECO:0000313" key="4">
    <source>
        <dbReference type="Proteomes" id="UP001432222"/>
    </source>
</evidence>
<name>A0ABZ1TUC6_9ACTN</name>